<comment type="caution">
    <text evidence="4">The sequence shown here is derived from an EMBL/GenBank/DDBJ whole genome shotgun (WGS) entry which is preliminary data.</text>
</comment>
<evidence type="ECO:0000259" key="3">
    <source>
        <dbReference type="Pfam" id="PF23041"/>
    </source>
</evidence>
<keyword evidence="4" id="KW-0489">Methyltransferase</keyword>
<keyword evidence="2" id="KW-0812">Transmembrane</keyword>
<dbReference type="PANTHER" id="PTHR33826">
    <property type="entry name" value="F20B24.21"/>
    <property type="match status" value="1"/>
</dbReference>
<reference evidence="4" key="1">
    <citation type="submission" date="2020-09" db="EMBL/GenBank/DDBJ databases">
        <title>Genome-Enabled Discovery of Anthraquinone Biosynthesis in Senna tora.</title>
        <authorList>
            <person name="Kang S.-H."/>
            <person name="Pandey R.P."/>
            <person name="Lee C.-M."/>
            <person name="Sim J.-S."/>
            <person name="Jeong J.-T."/>
            <person name="Choi B.-S."/>
            <person name="Jung M."/>
            <person name="Ginzburg D."/>
            <person name="Zhao K."/>
            <person name="Won S.Y."/>
            <person name="Oh T.-J."/>
            <person name="Yu Y."/>
            <person name="Kim N.-H."/>
            <person name="Lee O.R."/>
            <person name="Lee T.-H."/>
            <person name="Bashyal P."/>
            <person name="Kim T.-S."/>
            <person name="Lee W.-H."/>
            <person name="Kawkins C."/>
            <person name="Kim C.-K."/>
            <person name="Kim J.S."/>
            <person name="Ahn B.O."/>
            <person name="Rhee S.Y."/>
            <person name="Sohng J.K."/>
        </authorList>
    </citation>
    <scope>NUCLEOTIDE SEQUENCE</scope>
    <source>
        <tissue evidence="4">Leaf</tissue>
    </source>
</reference>
<keyword evidence="2" id="KW-0472">Membrane</keyword>
<keyword evidence="4" id="KW-0808">Transferase</keyword>
<evidence type="ECO:0000256" key="2">
    <source>
        <dbReference type="SAM" id="Phobius"/>
    </source>
</evidence>
<gene>
    <name evidence="4" type="ORF">G2W53_043080</name>
</gene>
<dbReference type="InterPro" id="IPR055464">
    <property type="entry name" value="DUF7036"/>
</dbReference>
<keyword evidence="5" id="KW-1185">Reference proteome</keyword>
<sequence>MGKAEEDQPLPPGVAYEDPEQNVEARCGCSSSSIRKFIGFRCIFILLLSAAVFLSAVFWLPPFIRHADQKDLYADSEYKGHNIVASFIVRKPVSLLQGNISQLADDIFEELGGVLSTKVVILSLDPFSGSNMTKVVFAVEPEDKYSEMSSTAISLIRSSFESLVIGQSYLHLTSYLFGDPFLFEVLKFKGGITIIPQQSGFLLQTAQTLFSFTLNFSVSQIQLNFEDLTSQLKSGLHLAPYENLYLILSNTEGSTVAAPTIVQSSVFLAIGITPSKERLKQLAQTITGSHFKNLGLNNTKFGRVKQVRLSSILQHSLHGGDGSGTTWSPSPAPLAHAHHGHGHGHGHHHHHHHHHNAHLAPISSPTSAPGGAIPPEVGSPAAAESVPAPGRNSQAETPNCRFGYRKRPTRNTGKHTLQTPAVAPTIAPPYPAASPKQQDASPPHVSGSVPALSPLPNVAFAGAEPPPNNEPAAERSSDTHFHRPSPSSSSAGCLGTSGNNKTKSTINVGYAKGELHISFSHYVVEALYNG</sequence>
<dbReference type="GO" id="GO:0032259">
    <property type="term" value="P:methylation"/>
    <property type="evidence" value="ECO:0007669"/>
    <property type="project" value="UniProtKB-KW"/>
</dbReference>
<feature type="compositionally biased region" description="Polar residues" evidence="1">
    <location>
        <begin position="485"/>
        <end position="499"/>
    </location>
</feature>
<dbReference type="PANTHER" id="PTHR33826:SF2">
    <property type="entry name" value="HYDROXYPROLINE-RICH GLYCOPROTEIN FAMILY PROTEIN"/>
    <property type="match status" value="1"/>
</dbReference>
<feature type="compositionally biased region" description="Basic residues" evidence="1">
    <location>
        <begin position="336"/>
        <end position="357"/>
    </location>
</feature>
<dbReference type="AlphaFoldDB" id="A0A834SUZ8"/>
<feature type="domain" description="DUF7036" evidence="3">
    <location>
        <begin position="211"/>
        <end position="302"/>
    </location>
</feature>
<feature type="region of interest" description="Disordered" evidence="1">
    <location>
        <begin position="318"/>
        <end position="499"/>
    </location>
</feature>
<organism evidence="4 5">
    <name type="scientific">Senna tora</name>
    <dbReference type="NCBI Taxonomy" id="362788"/>
    <lineage>
        <taxon>Eukaryota</taxon>
        <taxon>Viridiplantae</taxon>
        <taxon>Streptophyta</taxon>
        <taxon>Embryophyta</taxon>
        <taxon>Tracheophyta</taxon>
        <taxon>Spermatophyta</taxon>
        <taxon>Magnoliopsida</taxon>
        <taxon>eudicotyledons</taxon>
        <taxon>Gunneridae</taxon>
        <taxon>Pentapetalae</taxon>
        <taxon>rosids</taxon>
        <taxon>fabids</taxon>
        <taxon>Fabales</taxon>
        <taxon>Fabaceae</taxon>
        <taxon>Caesalpinioideae</taxon>
        <taxon>Cassia clade</taxon>
        <taxon>Senna</taxon>
    </lineage>
</organism>
<feature type="compositionally biased region" description="Basic and acidic residues" evidence="1">
    <location>
        <begin position="472"/>
        <end position="481"/>
    </location>
</feature>
<evidence type="ECO:0000313" key="5">
    <source>
        <dbReference type="Proteomes" id="UP000634136"/>
    </source>
</evidence>
<evidence type="ECO:0000256" key="1">
    <source>
        <dbReference type="SAM" id="MobiDB-lite"/>
    </source>
</evidence>
<dbReference type="OrthoDB" id="687571at2759"/>
<name>A0A834SUZ8_9FABA</name>
<dbReference type="EMBL" id="JAAIUW010000013">
    <property type="protein sequence ID" value="KAF7803969.1"/>
    <property type="molecule type" value="Genomic_DNA"/>
</dbReference>
<evidence type="ECO:0000313" key="4">
    <source>
        <dbReference type="EMBL" id="KAF7803969.1"/>
    </source>
</evidence>
<feature type="domain" description="DUF7036" evidence="3">
    <location>
        <begin position="86"/>
        <end position="178"/>
    </location>
</feature>
<protein>
    <submittedName>
        <fullName evidence="4">Inactive histone-lysine N-methyltransferase 2E-like isoform X2</fullName>
    </submittedName>
</protein>
<dbReference type="Pfam" id="PF23041">
    <property type="entry name" value="DUF7036"/>
    <property type="match status" value="2"/>
</dbReference>
<keyword evidence="2" id="KW-1133">Transmembrane helix</keyword>
<dbReference type="Proteomes" id="UP000634136">
    <property type="component" value="Unassembled WGS sequence"/>
</dbReference>
<feature type="transmembrane region" description="Helical" evidence="2">
    <location>
        <begin position="38"/>
        <end position="60"/>
    </location>
</feature>
<feature type="compositionally biased region" description="Basic residues" evidence="1">
    <location>
        <begin position="403"/>
        <end position="413"/>
    </location>
</feature>
<accession>A0A834SUZ8</accession>
<proteinExistence type="predicted"/>
<dbReference type="GO" id="GO:0008168">
    <property type="term" value="F:methyltransferase activity"/>
    <property type="evidence" value="ECO:0007669"/>
    <property type="project" value="UniProtKB-KW"/>
</dbReference>